<protein>
    <submittedName>
        <fullName evidence="1">Uncharacterized protein</fullName>
    </submittedName>
</protein>
<gene>
    <name evidence="1" type="ORF">Aple_081900</name>
</gene>
<reference evidence="1 2" key="1">
    <citation type="submission" date="2019-10" db="EMBL/GenBank/DDBJ databases">
        <title>Whole genome shotgun sequence of Acrocarpospora pleiomorpha NBRC 16267.</title>
        <authorList>
            <person name="Ichikawa N."/>
            <person name="Kimura A."/>
            <person name="Kitahashi Y."/>
            <person name="Komaki H."/>
            <person name="Oguchi A."/>
        </authorList>
    </citation>
    <scope>NUCLEOTIDE SEQUENCE [LARGE SCALE GENOMIC DNA]</scope>
    <source>
        <strain evidence="1 2">NBRC 16267</strain>
    </source>
</reference>
<evidence type="ECO:0000313" key="1">
    <source>
        <dbReference type="EMBL" id="GES25291.1"/>
    </source>
</evidence>
<dbReference type="AlphaFoldDB" id="A0A5M3Y0G0"/>
<organism evidence="1 2">
    <name type="scientific">Acrocarpospora pleiomorpha</name>
    <dbReference type="NCBI Taxonomy" id="90975"/>
    <lineage>
        <taxon>Bacteria</taxon>
        <taxon>Bacillati</taxon>
        <taxon>Actinomycetota</taxon>
        <taxon>Actinomycetes</taxon>
        <taxon>Streptosporangiales</taxon>
        <taxon>Streptosporangiaceae</taxon>
        <taxon>Acrocarpospora</taxon>
    </lineage>
</organism>
<evidence type="ECO:0000313" key="2">
    <source>
        <dbReference type="Proteomes" id="UP000377595"/>
    </source>
</evidence>
<name>A0A5M3Y0G0_9ACTN</name>
<keyword evidence="2" id="KW-1185">Reference proteome</keyword>
<accession>A0A5M3Y0G0</accession>
<proteinExistence type="predicted"/>
<dbReference type="EMBL" id="BLAF01000065">
    <property type="protein sequence ID" value="GES25291.1"/>
    <property type="molecule type" value="Genomic_DNA"/>
</dbReference>
<sequence>MTDPPADGHNNALYLAVQRGQPQLQEVSGTRPLSEINLVLLACRDLGVRGLGVDEAENVLVYQVGDL</sequence>
<dbReference type="Proteomes" id="UP000377595">
    <property type="component" value="Unassembled WGS sequence"/>
</dbReference>
<comment type="caution">
    <text evidence="1">The sequence shown here is derived from an EMBL/GenBank/DDBJ whole genome shotgun (WGS) entry which is preliminary data.</text>
</comment>